<name>A0AAW0M8V2_QUESU</name>
<proteinExistence type="predicted"/>
<comment type="caution">
    <text evidence="2">The sequence shown here is derived from an EMBL/GenBank/DDBJ whole genome shotgun (WGS) entry which is preliminary data.</text>
</comment>
<protein>
    <submittedName>
        <fullName evidence="2">Uncharacterized protein</fullName>
    </submittedName>
</protein>
<gene>
    <name evidence="2" type="ORF">CFP56_002067</name>
</gene>
<evidence type="ECO:0000313" key="3">
    <source>
        <dbReference type="Proteomes" id="UP000237347"/>
    </source>
</evidence>
<keyword evidence="1" id="KW-0472">Membrane</keyword>
<feature type="transmembrane region" description="Helical" evidence="1">
    <location>
        <begin position="43"/>
        <end position="65"/>
    </location>
</feature>
<dbReference type="EMBL" id="PKMF04000010">
    <property type="protein sequence ID" value="KAK7859897.1"/>
    <property type="molecule type" value="Genomic_DNA"/>
</dbReference>
<keyword evidence="3" id="KW-1185">Reference proteome</keyword>
<dbReference type="AlphaFoldDB" id="A0AAW0M8V2"/>
<keyword evidence="1" id="KW-0812">Transmembrane</keyword>
<evidence type="ECO:0000256" key="1">
    <source>
        <dbReference type="SAM" id="Phobius"/>
    </source>
</evidence>
<reference evidence="2 3" key="1">
    <citation type="journal article" date="2018" name="Sci. Data">
        <title>The draft genome sequence of cork oak.</title>
        <authorList>
            <person name="Ramos A.M."/>
            <person name="Usie A."/>
            <person name="Barbosa P."/>
            <person name="Barros P.M."/>
            <person name="Capote T."/>
            <person name="Chaves I."/>
            <person name="Simoes F."/>
            <person name="Abreu I."/>
            <person name="Carrasquinho I."/>
            <person name="Faro C."/>
            <person name="Guimaraes J.B."/>
            <person name="Mendonca D."/>
            <person name="Nobrega F."/>
            <person name="Rodrigues L."/>
            <person name="Saibo N.J.M."/>
            <person name="Varela M.C."/>
            <person name="Egas C."/>
            <person name="Matos J."/>
            <person name="Miguel C.M."/>
            <person name="Oliveira M.M."/>
            <person name="Ricardo C.P."/>
            <person name="Goncalves S."/>
        </authorList>
    </citation>
    <scope>NUCLEOTIDE SEQUENCE [LARGE SCALE GENOMIC DNA]</scope>
    <source>
        <strain evidence="3">cv. HL8</strain>
    </source>
</reference>
<accession>A0AAW0M8V2</accession>
<organism evidence="2 3">
    <name type="scientific">Quercus suber</name>
    <name type="common">Cork oak</name>
    <dbReference type="NCBI Taxonomy" id="58331"/>
    <lineage>
        <taxon>Eukaryota</taxon>
        <taxon>Viridiplantae</taxon>
        <taxon>Streptophyta</taxon>
        <taxon>Embryophyta</taxon>
        <taxon>Tracheophyta</taxon>
        <taxon>Spermatophyta</taxon>
        <taxon>Magnoliopsida</taxon>
        <taxon>eudicotyledons</taxon>
        <taxon>Gunneridae</taxon>
        <taxon>Pentapetalae</taxon>
        <taxon>rosids</taxon>
        <taxon>fabids</taxon>
        <taxon>Fagales</taxon>
        <taxon>Fagaceae</taxon>
        <taxon>Quercus</taxon>
    </lineage>
</organism>
<evidence type="ECO:0000313" key="2">
    <source>
        <dbReference type="EMBL" id="KAK7859897.1"/>
    </source>
</evidence>
<keyword evidence="1" id="KW-1133">Transmembrane helix</keyword>
<dbReference type="Proteomes" id="UP000237347">
    <property type="component" value="Unassembled WGS sequence"/>
</dbReference>
<sequence length="70" mass="8025">MNLETFIHLEYSKNELFLGIPLQSIGFNIEGKMKDCNRPHTGLYSSCLYTMFSCSITVCLLRLCLKLLMS</sequence>